<dbReference type="Pfam" id="PF17863">
    <property type="entry name" value="AAA_lid_2"/>
    <property type="match status" value="1"/>
</dbReference>
<dbReference type="InterPro" id="IPR041628">
    <property type="entry name" value="ChlI/MoxR_AAA_lid"/>
</dbReference>
<evidence type="ECO:0000313" key="4">
    <source>
        <dbReference type="Proteomes" id="UP001549291"/>
    </source>
</evidence>
<dbReference type="EC" id="3.6.3.-" evidence="3"/>
<protein>
    <submittedName>
        <fullName evidence="3">MoxR-like ATPase</fullName>
        <ecNumber evidence="3">3.6.3.-</ecNumber>
    </submittedName>
</protein>
<name>A0ABV2RXY1_BRAJP</name>
<dbReference type="PANTHER" id="PTHR42759:SF1">
    <property type="entry name" value="MAGNESIUM-CHELATASE SUBUNIT CHLD"/>
    <property type="match status" value="1"/>
</dbReference>
<dbReference type="GO" id="GO:0016787">
    <property type="term" value="F:hydrolase activity"/>
    <property type="evidence" value="ECO:0007669"/>
    <property type="project" value="UniProtKB-KW"/>
</dbReference>
<reference evidence="3 4" key="1">
    <citation type="submission" date="2024-06" db="EMBL/GenBank/DDBJ databases">
        <title>Genomic Encyclopedia of Type Strains, Phase V (KMG-V): Genome sequencing to study the core and pangenomes of soil and plant-associated prokaryotes.</title>
        <authorList>
            <person name="Whitman W."/>
        </authorList>
    </citation>
    <scope>NUCLEOTIDE SEQUENCE [LARGE SCALE GENOMIC DNA]</scope>
    <source>
        <strain evidence="3 4">USDA 160</strain>
    </source>
</reference>
<proteinExistence type="predicted"/>
<organism evidence="3 4">
    <name type="scientific">Bradyrhizobium japonicum</name>
    <dbReference type="NCBI Taxonomy" id="375"/>
    <lineage>
        <taxon>Bacteria</taxon>
        <taxon>Pseudomonadati</taxon>
        <taxon>Pseudomonadota</taxon>
        <taxon>Alphaproteobacteria</taxon>
        <taxon>Hyphomicrobiales</taxon>
        <taxon>Nitrobacteraceae</taxon>
        <taxon>Bradyrhizobium</taxon>
    </lineage>
</organism>
<dbReference type="Proteomes" id="UP001549291">
    <property type="component" value="Unassembled WGS sequence"/>
</dbReference>
<dbReference type="InterPro" id="IPR050764">
    <property type="entry name" value="CbbQ/NirQ/NorQ/GpvN"/>
</dbReference>
<dbReference type="Pfam" id="PF07726">
    <property type="entry name" value="AAA_3"/>
    <property type="match status" value="1"/>
</dbReference>
<dbReference type="EMBL" id="JBEPTQ010000002">
    <property type="protein sequence ID" value="MET4721787.1"/>
    <property type="molecule type" value="Genomic_DNA"/>
</dbReference>
<evidence type="ECO:0000313" key="3">
    <source>
        <dbReference type="EMBL" id="MET4721787.1"/>
    </source>
</evidence>
<dbReference type="InterPro" id="IPR011703">
    <property type="entry name" value="ATPase_AAA-3"/>
</dbReference>
<evidence type="ECO:0000259" key="1">
    <source>
        <dbReference type="Pfam" id="PF07726"/>
    </source>
</evidence>
<comment type="caution">
    <text evidence="3">The sequence shown here is derived from an EMBL/GenBank/DDBJ whole genome shotgun (WGS) entry which is preliminary data.</text>
</comment>
<dbReference type="PIRSF" id="PIRSF002849">
    <property type="entry name" value="AAA_ATPase_chaperone_MoxR_prd"/>
    <property type="match status" value="1"/>
</dbReference>
<dbReference type="InterPro" id="IPR027417">
    <property type="entry name" value="P-loop_NTPase"/>
</dbReference>
<dbReference type="Gene3D" id="3.40.50.300">
    <property type="entry name" value="P-loop containing nucleotide triphosphate hydrolases"/>
    <property type="match status" value="1"/>
</dbReference>
<dbReference type="Gene3D" id="1.10.8.80">
    <property type="entry name" value="Magnesium chelatase subunit I, C-Terminal domain"/>
    <property type="match status" value="1"/>
</dbReference>
<keyword evidence="4" id="KW-1185">Reference proteome</keyword>
<dbReference type="SUPFAM" id="SSF52540">
    <property type="entry name" value="P-loop containing nucleoside triphosphate hydrolases"/>
    <property type="match status" value="1"/>
</dbReference>
<feature type="domain" description="ChlI/MoxR AAA lid" evidence="2">
    <location>
        <begin position="281"/>
        <end position="346"/>
    </location>
</feature>
<keyword evidence="3" id="KW-0378">Hydrolase</keyword>
<dbReference type="PANTHER" id="PTHR42759">
    <property type="entry name" value="MOXR FAMILY PROTEIN"/>
    <property type="match status" value="1"/>
</dbReference>
<evidence type="ECO:0000259" key="2">
    <source>
        <dbReference type="Pfam" id="PF17863"/>
    </source>
</evidence>
<sequence>MAGRVLIDSNADLRMNQLKSVTEPKSSKSSPARDAVLELKSRIGKSVLGQDHLVESMLIGLLANGNLLIESLPGLAKTRAVKTLAKHLAADLSRVQFTPDLLPSDVTGAEIYVQTDKGGQFEFQKGPIFANLVLADEINRAPAKVQSALLEAMEERQVTVAGKTYKMPDLFMVLATENPIEQEGTYALPEAQLDRFLMHVVITYPDEASEGEIIRLNRAENAQAPKDHTSEPPPIPQQAILDARGEIDGIFVSDLVQTYMVDVIYATRFPGRYGEPLSKWIQVGASPRGSLALDRCARTRAWFDEYDFVTPDHVRAVIHDCLRHRIILSYEAVSQGVTPDQVIDKITELVAAA</sequence>
<feature type="domain" description="ATPase AAA-3" evidence="1">
    <location>
        <begin position="67"/>
        <end position="198"/>
    </location>
</feature>
<gene>
    <name evidence="3" type="ORF">ABIF63_005893</name>
</gene>
<accession>A0ABV2RXY1</accession>